<dbReference type="InterPro" id="IPR050490">
    <property type="entry name" value="Bact_solute-bd_prot1"/>
</dbReference>
<dbReference type="PROSITE" id="PS51257">
    <property type="entry name" value="PROKAR_LIPOPROTEIN"/>
    <property type="match status" value="1"/>
</dbReference>
<feature type="region of interest" description="Disordered" evidence="1">
    <location>
        <begin position="430"/>
        <end position="484"/>
    </location>
</feature>
<reference evidence="3 4" key="1">
    <citation type="submission" date="2021-06" db="EMBL/GenBank/DDBJ databases">
        <title>Bacillus sp. RD4P76, an endophyte from a halophyte.</title>
        <authorList>
            <person name="Sun J.-Q."/>
        </authorList>
    </citation>
    <scope>NUCLEOTIDE SEQUENCE [LARGE SCALE GENOMIC DNA]</scope>
    <source>
        <strain evidence="3 4">CGMCC 1.15917</strain>
    </source>
</reference>
<keyword evidence="4" id="KW-1185">Reference proteome</keyword>
<dbReference type="PANTHER" id="PTHR43649:SF14">
    <property type="entry name" value="BLR3389 PROTEIN"/>
    <property type="match status" value="1"/>
</dbReference>
<dbReference type="Proteomes" id="UP000784880">
    <property type="component" value="Unassembled WGS sequence"/>
</dbReference>
<dbReference type="Pfam" id="PF01547">
    <property type="entry name" value="SBP_bac_1"/>
    <property type="match status" value="1"/>
</dbReference>
<dbReference type="PANTHER" id="PTHR43649">
    <property type="entry name" value="ARABINOSE-BINDING PROTEIN-RELATED"/>
    <property type="match status" value="1"/>
</dbReference>
<dbReference type="EMBL" id="JAHQCS010000173">
    <property type="protein sequence ID" value="MBU9714314.1"/>
    <property type="molecule type" value="Genomic_DNA"/>
</dbReference>
<sequence>MNKKRLSLLTLSTLFFIVLSACGQADPAPGDTGGGAGDGTGGGEEAVIDFMHLWPAGSSPDHHRIVSEIIAEFEDANPGITVNMDVLENEQYKNQLQIISSSNQLPDVGMTWPAGFMQPYVRGNRFASLEDILEDDFRESFVAGTREAYEIDGTTYALPLELNIAPVFYNQAIFEEYGLEAPETQEEFLNVIDTLVDNGVTPIALGNRDRWTGSMWYMYYADRLGGNALTEAIERSGTFEDPGLIAAADEITNLVERDAFIRGFNGLSDQEAKSEFMNGNAAMYLIGSWDLPNYTTNEDVPQEFRDNIGFFKFPTVDGQGSIDSWVGGPGVGLFVSEASDVKEEAKEFVRFFVERWGDQAVEDAGVIPGTQVNTAEVDLPDLFIEVLDELNNATDITLFADVQMSAGVAETHLTLIQRLFGLEVSPEDFAREHEEALQEEGGPQADGDAEESAPDEEEGATDEEEVEESTQDEEEVDEDAESEE</sequence>
<dbReference type="RefSeq" id="WP_217068783.1">
    <property type="nucleotide sequence ID" value="NZ_JAHQCS010000173.1"/>
</dbReference>
<name>A0ABS6JKV6_9BACI</name>
<evidence type="ECO:0000256" key="2">
    <source>
        <dbReference type="SAM" id="SignalP"/>
    </source>
</evidence>
<proteinExistence type="predicted"/>
<feature type="chain" id="PRO_5045798557" evidence="2">
    <location>
        <begin position="26"/>
        <end position="484"/>
    </location>
</feature>
<feature type="compositionally biased region" description="Acidic residues" evidence="1">
    <location>
        <begin position="447"/>
        <end position="484"/>
    </location>
</feature>
<protein>
    <submittedName>
        <fullName evidence="3">Extracellular solute-binding protein</fullName>
    </submittedName>
</protein>
<feature type="signal peptide" evidence="2">
    <location>
        <begin position="1"/>
        <end position="25"/>
    </location>
</feature>
<evidence type="ECO:0000313" key="4">
    <source>
        <dbReference type="Proteomes" id="UP000784880"/>
    </source>
</evidence>
<comment type="caution">
    <text evidence="3">The sequence shown here is derived from an EMBL/GenBank/DDBJ whole genome shotgun (WGS) entry which is preliminary data.</text>
</comment>
<dbReference type="InterPro" id="IPR006059">
    <property type="entry name" value="SBP"/>
</dbReference>
<accession>A0ABS6JKV6</accession>
<gene>
    <name evidence="3" type="ORF">KS419_21470</name>
</gene>
<evidence type="ECO:0000313" key="3">
    <source>
        <dbReference type="EMBL" id="MBU9714314.1"/>
    </source>
</evidence>
<keyword evidence="2" id="KW-0732">Signal</keyword>
<evidence type="ECO:0000256" key="1">
    <source>
        <dbReference type="SAM" id="MobiDB-lite"/>
    </source>
</evidence>
<organism evidence="3 4">
    <name type="scientific">Evansella tamaricis</name>
    <dbReference type="NCBI Taxonomy" id="2069301"/>
    <lineage>
        <taxon>Bacteria</taxon>
        <taxon>Bacillati</taxon>
        <taxon>Bacillota</taxon>
        <taxon>Bacilli</taxon>
        <taxon>Bacillales</taxon>
        <taxon>Bacillaceae</taxon>
        <taxon>Evansella</taxon>
    </lineage>
</organism>